<sequence length="73" mass="8272">MVQDAIAAEINASATDLALTTLYVYGSEDLAYEIGRYALEIKQDGQILMQDSMKYIVVWEQVSKDNWLIKVDI</sequence>
<evidence type="ECO:0000313" key="1">
    <source>
        <dbReference type="EMBL" id="SVB60095.1"/>
    </source>
</evidence>
<reference evidence="1" key="1">
    <citation type="submission" date="2018-05" db="EMBL/GenBank/DDBJ databases">
        <authorList>
            <person name="Lanie J.A."/>
            <person name="Ng W.-L."/>
            <person name="Kazmierczak K.M."/>
            <person name="Andrzejewski T.M."/>
            <person name="Davidsen T.M."/>
            <person name="Wayne K.J."/>
            <person name="Tettelin H."/>
            <person name="Glass J.I."/>
            <person name="Rusch D."/>
            <person name="Podicherti R."/>
            <person name="Tsui H.-C.T."/>
            <person name="Winkler M.E."/>
        </authorList>
    </citation>
    <scope>NUCLEOTIDE SEQUENCE</scope>
</reference>
<gene>
    <name evidence="1" type="ORF">METZ01_LOCUS212949</name>
</gene>
<evidence type="ECO:0008006" key="2">
    <source>
        <dbReference type="Google" id="ProtNLM"/>
    </source>
</evidence>
<organism evidence="1">
    <name type="scientific">marine metagenome</name>
    <dbReference type="NCBI Taxonomy" id="408172"/>
    <lineage>
        <taxon>unclassified sequences</taxon>
        <taxon>metagenomes</taxon>
        <taxon>ecological metagenomes</taxon>
    </lineage>
</organism>
<proteinExistence type="predicted"/>
<name>A0A382FBM8_9ZZZZ</name>
<dbReference type="Gene3D" id="3.10.450.50">
    <property type="match status" value="1"/>
</dbReference>
<accession>A0A382FBM8</accession>
<protein>
    <recommendedName>
        <fullName evidence="2">DUF4440 domain-containing protein</fullName>
    </recommendedName>
</protein>
<dbReference type="AlphaFoldDB" id="A0A382FBM8"/>
<dbReference type="EMBL" id="UINC01048943">
    <property type="protein sequence ID" value="SVB60095.1"/>
    <property type="molecule type" value="Genomic_DNA"/>
</dbReference>